<evidence type="ECO:0000313" key="10">
    <source>
        <dbReference type="EMBL" id="MFD1928307.1"/>
    </source>
</evidence>
<comment type="caution">
    <text evidence="10">The sequence shown here is derived from an EMBL/GenBank/DDBJ whole genome shotgun (WGS) entry which is preliminary data.</text>
</comment>
<protein>
    <recommendedName>
        <fullName evidence="2">diphosphomevalonate decarboxylase</fullName>
        <ecNumber evidence="2">4.1.1.33</ecNumber>
    </recommendedName>
</protein>
<dbReference type="EC" id="4.1.1.33" evidence="2"/>
<reference evidence="11" key="1">
    <citation type="journal article" date="2019" name="Int. J. Syst. Evol. Microbiol.">
        <title>The Global Catalogue of Microorganisms (GCM) 10K type strain sequencing project: providing services to taxonomists for standard genome sequencing and annotation.</title>
        <authorList>
            <consortium name="The Broad Institute Genomics Platform"/>
            <consortium name="The Broad Institute Genome Sequencing Center for Infectious Disease"/>
            <person name="Wu L."/>
            <person name="Ma J."/>
        </authorList>
    </citation>
    <scope>NUCLEOTIDE SEQUENCE [LARGE SCALE GENOMIC DNA]</scope>
    <source>
        <strain evidence="11">CGMCC 4.7177</strain>
    </source>
</reference>
<dbReference type="PIRSF" id="PIRSF015950">
    <property type="entry name" value="Mev_P_decrbx"/>
    <property type="match status" value="1"/>
</dbReference>
<name>A0ABW4SFN6_9BACL</name>
<accession>A0ABW4SFN6</accession>
<evidence type="ECO:0000256" key="5">
    <source>
        <dbReference type="ARBA" id="ARBA00022840"/>
    </source>
</evidence>
<dbReference type="Pfam" id="PF22700">
    <property type="entry name" value="MVD-like_N"/>
    <property type="match status" value="1"/>
</dbReference>
<dbReference type="PANTHER" id="PTHR10977">
    <property type="entry name" value="DIPHOSPHOMEVALONATE DECARBOXYLASE"/>
    <property type="match status" value="1"/>
</dbReference>
<feature type="domain" description="Diphosphomevalonate decarboxylase-like N-terminal" evidence="9">
    <location>
        <begin position="7"/>
        <end position="163"/>
    </location>
</feature>
<dbReference type="EMBL" id="JBHUGI010000024">
    <property type="protein sequence ID" value="MFD1928307.1"/>
    <property type="molecule type" value="Genomic_DNA"/>
</dbReference>
<dbReference type="InterPro" id="IPR005935">
    <property type="entry name" value="Mev_decarb"/>
</dbReference>
<evidence type="ECO:0000256" key="3">
    <source>
        <dbReference type="ARBA" id="ARBA00022516"/>
    </source>
</evidence>
<dbReference type="InterPro" id="IPR041431">
    <property type="entry name" value="Mvd1_C"/>
</dbReference>
<dbReference type="SUPFAM" id="SSF54211">
    <property type="entry name" value="Ribosomal protein S5 domain 2-like"/>
    <property type="match status" value="1"/>
</dbReference>
<evidence type="ECO:0000259" key="8">
    <source>
        <dbReference type="Pfam" id="PF18376"/>
    </source>
</evidence>
<dbReference type="SUPFAM" id="SSF55060">
    <property type="entry name" value="GHMP Kinase, C-terminal domain"/>
    <property type="match status" value="1"/>
</dbReference>
<dbReference type="Pfam" id="PF18376">
    <property type="entry name" value="MDD_C"/>
    <property type="match status" value="1"/>
</dbReference>
<dbReference type="InterPro" id="IPR020568">
    <property type="entry name" value="Ribosomal_Su5_D2-typ_SF"/>
</dbReference>
<dbReference type="InterPro" id="IPR053859">
    <property type="entry name" value="MVD-like_N"/>
</dbReference>
<sequence>MKATARAHTNIALIKYWGKRDEKLFLPMNNSLSITLDAFYTTTSVEFCTCLKKDIFLLNGNIMGEAETNKMTRFLDLIRKMSGSTLYGVVDSINTVPTAAGFASSASGFAALAAASTKALKMEINDDILSQIARQGSGSACRSIHGGYVEWEKGEQLDGSDSFGKQILTENEWDLSILSVLVEPNEKKVLSREGMKRTVDTSPFYTGWLETVDDDLTVAKQAIYDRDFETLGNVLERNALKMHATTLGANPPFMYWTSATVAVMQKVQELRDNGISAYYTIDAGPNVKVLCQPEDENSVREKLMTLSVVQEIYHCHPGPGITYLPNTNRKTCC</sequence>
<evidence type="ECO:0000256" key="6">
    <source>
        <dbReference type="ARBA" id="ARBA00023098"/>
    </source>
</evidence>
<evidence type="ECO:0000256" key="1">
    <source>
        <dbReference type="ARBA" id="ARBA00008831"/>
    </source>
</evidence>
<comment type="similarity">
    <text evidence="1">Belongs to the diphosphomevalonate decarboxylase family.</text>
</comment>
<evidence type="ECO:0000256" key="4">
    <source>
        <dbReference type="ARBA" id="ARBA00022741"/>
    </source>
</evidence>
<dbReference type="NCBIfam" id="TIGR01240">
    <property type="entry name" value="mevDPdecarb"/>
    <property type="match status" value="1"/>
</dbReference>
<dbReference type="InterPro" id="IPR029765">
    <property type="entry name" value="Mev_diP_decarb"/>
</dbReference>
<keyword evidence="11" id="KW-1185">Reference proteome</keyword>
<evidence type="ECO:0000256" key="7">
    <source>
        <dbReference type="ARBA" id="ARBA00023239"/>
    </source>
</evidence>
<dbReference type="InterPro" id="IPR014721">
    <property type="entry name" value="Ribsml_uS5_D2-typ_fold_subgr"/>
</dbReference>
<keyword evidence="4" id="KW-0547">Nucleotide-binding</keyword>
<keyword evidence="6" id="KW-0443">Lipid metabolism</keyword>
<proteinExistence type="inferred from homology"/>
<keyword evidence="5" id="KW-0067">ATP-binding</keyword>
<feature type="domain" description="Mvd1 C-terminal" evidence="8">
    <location>
        <begin position="180"/>
        <end position="305"/>
    </location>
</feature>
<keyword evidence="7 10" id="KW-0456">Lyase</keyword>
<dbReference type="GO" id="GO:0004163">
    <property type="term" value="F:diphosphomevalonate decarboxylase activity"/>
    <property type="evidence" value="ECO:0007669"/>
    <property type="project" value="UniProtKB-EC"/>
</dbReference>
<keyword evidence="3" id="KW-0444">Lipid biosynthesis</keyword>
<dbReference type="InterPro" id="IPR036554">
    <property type="entry name" value="GHMP_kinase_C_sf"/>
</dbReference>
<evidence type="ECO:0000256" key="2">
    <source>
        <dbReference type="ARBA" id="ARBA00012296"/>
    </source>
</evidence>
<dbReference type="Gene3D" id="3.30.70.890">
    <property type="entry name" value="GHMP kinase, C-terminal domain"/>
    <property type="match status" value="1"/>
</dbReference>
<dbReference type="RefSeq" id="WP_381537521.1">
    <property type="nucleotide sequence ID" value="NZ_JBHUGI010000024.1"/>
</dbReference>
<evidence type="ECO:0000259" key="9">
    <source>
        <dbReference type="Pfam" id="PF22700"/>
    </source>
</evidence>
<organism evidence="10 11">
    <name type="scientific">Sporosarcina siberiensis</name>
    <dbReference type="NCBI Taxonomy" id="1365606"/>
    <lineage>
        <taxon>Bacteria</taxon>
        <taxon>Bacillati</taxon>
        <taxon>Bacillota</taxon>
        <taxon>Bacilli</taxon>
        <taxon>Bacillales</taxon>
        <taxon>Caryophanaceae</taxon>
        <taxon>Sporosarcina</taxon>
    </lineage>
</organism>
<dbReference type="Gene3D" id="3.30.230.10">
    <property type="match status" value="1"/>
</dbReference>
<gene>
    <name evidence="10" type="primary">mvaD</name>
    <name evidence="10" type="ORF">ACFSFY_09565</name>
</gene>
<evidence type="ECO:0000313" key="11">
    <source>
        <dbReference type="Proteomes" id="UP001597218"/>
    </source>
</evidence>
<dbReference type="Proteomes" id="UP001597218">
    <property type="component" value="Unassembled WGS sequence"/>
</dbReference>
<dbReference type="PANTHER" id="PTHR10977:SF3">
    <property type="entry name" value="DIPHOSPHOMEVALONATE DECARBOXYLASE"/>
    <property type="match status" value="1"/>
</dbReference>